<evidence type="ECO:0000313" key="5">
    <source>
        <dbReference type="Proteomes" id="UP000507245"/>
    </source>
</evidence>
<evidence type="ECO:0000256" key="1">
    <source>
        <dbReference type="SAM" id="MobiDB-lite"/>
    </source>
</evidence>
<sequence length="235" mass="25856">MYCKILKGALLKSNGGNLNSRTLHSPAVQALTLFVSTFRNRYTDLPPQTRLWPESADGFSLVLKRVHPSPAKARENPSIVSIRSPVSRENSDIDEQFQLLSLVASVALQLERTNTSLNRPLESLTKARRWEMEAVEREGKGRGTVSSGKDVDESDDDDHEYVDGDVEDGDDDDDDGGGGYERMMWERDGVGCKSMPMSLAMVASLYVSATSSLVGRKRRNGVLDLLVLLLPSVGL</sequence>
<protein>
    <submittedName>
        <fullName evidence="3">Uncharacterized protein</fullName>
    </submittedName>
</protein>
<reference evidence="5" key="1">
    <citation type="journal article" date="2020" name="Genome Biol.">
        <title>Gamete binning: chromosome-level and haplotype-resolved genome assembly enabled by high-throughput single-cell sequencing of gamete genomes.</title>
        <authorList>
            <person name="Campoy J.A."/>
            <person name="Sun H."/>
            <person name="Goel M."/>
            <person name="Jiao W.-B."/>
            <person name="Folz-Donahue K."/>
            <person name="Wang N."/>
            <person name="Rubio M."/>
            <person name="Liu C."/>
            <person name="Kukat C."/>
            <person name="Ruiz D."/>
            <person name="Huettel B."/>
            <person name="Schneeberger K."/>
        </authorList>
    </citation>
    <scope>NUCLEOTIDE SEQUENCE [LARGE SCALE GENOMIC DNA]</scope>
    <source>
        <strain evidence="5">cv. Rojo Pasion</strain>
    </source>
</reference>
<dbReference type="AlphaFoldDB" id="A0A6J5X9H5"/>
<feature type="region of interest" description="Disordered" evidence="1">
    <location>
        <begin position="135"/>
        <end position="181"/>
    </location>
</feature>
<dbReference type="EMBL" id="CAEKDK010000004">
    <property type="protein sequence ID" value="CAB4278708.1"/>
    <property type="molecule type" value="Genomic_DNA"/>
</dbReference>
<dbReference type="Proteomes" id="UP000507245">
    <property type="component" value="Unassembled WGS sequence"/>
</dbReference>
<accession>A0A6J5X9H5</accession>
<name>A0A6J5X9H5_PRUAR</name>
<organism evidence="3 5">
    <name type="scientific">Prunus armeniaca</name>
    <name type="common">Apricot</name>
    <name type="synonym">Armeniaca vulgaris</name>
    <dbReference type="NCBI Taxonomy" id="36596"/>
    <lineage>
        <taxon>Eukaryota</taxon>
        <taxon>Viridiplantae</taxon>
        <taxon>Streptophyta</taxon>
        <taxon>Embryophyta</taxon>
        <taxon>Tracheophyta</taxon>
        <taxon>Spermatophyta</taxon>
        <taxon>Magnoliopsida</taxon>
        <taxon>eudicotyledons</taxon>
        <taxon>Gunneridae</taxon>
        <taxon>Pentapetalae</taxon>
        <taxon>rosids</taxon>
        <taxon>fabids</taxon>
        <taxon>Rosales</taxon>
        <taxon>Rosaceae</taxon>
        <taxon>Amygdaloideae</taxon>
        <taxon>Amygdaleae</taxon>
        <taxon>Prunus</taxon>
    </lineage>
</organism>
<dbReference type="Proteomes" id="UP000507222">
    <property type="component" value="Unassembled WGS sequence"/>
</dbReference>
<reference evidence="3 4" key="2">
    <citation type="submission" date="2020-05" db="EMBL/GenBank/DDBJ databases">
        <authorList>
            <person name="Campoy J."/>
            <person name="Schneeberger K."/>
            <person name="Spophaly S."/>
        </authorList>
    </citation>
    <scope>NUCLEOTIDE SEQUENCE [LARGE SCALE GENOMIC DNA]</scope>
    <source>
        <strain evidence="3">PruArmRojPasFocal</strain>
    </source>
</reference>
<keyword evidence="5" id="KW-1185">Reference proteome</keyword>
<feature type="compositionally biased region" description="Acidic residues" evidence="1">
    <location>
        <begin position="152"/>
        <end position="176"/>
    </location>
</feature>
<gene>
    <name evidence="2" type="ORF">CURHAP_LOCUS30316</name>
    <name evidence="3" type="ORF">ORAREDHAP_LOCUS30148</name>
</gene>
<proteinExistence type="predicted"/>
<evidence type="ECO:0000313" key="3">
    <source>
        <dbReference type="EMBL" id="CAB4309197.1"/>
    </source>
</evidence>
<dbReference type="EMBL" id="CAEKKB010000004">
    <property type="protein sequence ID" value="CAB4309197.1"/>
    <property type="molecule type" value="Genomic_DNA"/>
</dbReference>
<evidence type="ECO:0000313" key="2">
    <source>
        <dbReference type="EMBL" id="CAB4278708.1"/>
    </source>
</evidence>
<evidence type="ECO:0000313" key="4">
    <source>
        <dbReference type="Proteomes" id="UP000507222"/>
    </source>
</evidence>